<dbReference type="Proteomes" id="UP000494256">
    <property type="component" value="Unassembled WGS sequence"/>
</dbReference>
<evidence type="ECO:0000313" key="3">
    <source>
        <dbReference type="EMBL" id="CAB3252882.1"/>
    </source>
</evidence>
<comment type="caution">
    <text evidence="3">The sequence shown here is derived from an EMBL/GenBank/DDBJ whole genome shotgun (WGS) entry which is preliminary data.</text>
</comment>
<evidence type="ECO:0000256" key="2">
    <source>
        <dbReference type="SAM" id="MobiDB-lite"/>
    </source>
</evidence>
<gene>
    <name evidence="3" type="ORF">APLA_LOCUS14152</name>
</gene>
<proteinExistence type="predicted"/>
<name>A0A8S1B0X8_ARCPL</name>
<feature type="coiled-coil region" evidence="1">
    <location>
        <begin position="93"/>
        <end position="141"/>
    </location>
</feature>
<dbReference type="OrthoDB" id="2189254at2759"/>
<accession>A0A8S1B0X8</accession>
<evidence type="ECO:0000256" key="1">
    <source>
        <dbReference type="SAM" id="Coils"/>
    </source>
</evidence>
<protein>
    <submittedName>
        <fullName evidence="3">Uncharacterized protein</fullName>
    </submittedName>
</protein>
<evidence type="ECO:0000313" key="4">
    <source>
        <dbReference type="Proteomes" id="UP000494256"/>
    </source>
</evidence>
<dbReference type="EMBL" id="CADEBD010000387">
    <property type="protein sequence ID" value="CAB3252882.1"/>
    <property type="molecule type" value="Genomic_DNA"/>
</dbReference>
<reference evidence="3 4" key="1">
    <citation type="submission" date="2020-04" db="EMBL/GenBank/DDBJ databases">
        <authorList>
            <person name="Wallbank WR R."/>
            <person name="Pardo Diaz C."/>
            <person name="Kozak K."/>
            <person name="Martin S."/>
            <person name="Jiggins C."/>
            <person name="Moest M."/>
            <person name="Warren A I."/>
            <person name="Byers J.R.P. K."/>
            <person name="Montejo-Kovacevich G."/>
            <person name="Yen C E."/>
        </authorList>
    </citation>
    <scope>NUCLEOTIDE SEQUENCE [LARGE SCALE GENOMIC DNA]</scope>
</reference>
<organism evidence="3 4">
    <name type="scientific">Arctia plantaginis</name>
    <name type="common">Wood tiger moth</name>
    <name type="synonym">Phalaena plantaginis</name>
    <dbReference type="NCBI Taxonomy" id="874455"/>
    <lineage>
        <taxon>Eukaryota</taxon>
        <taxon>Metazoa</taxon>
        <taxon>Ecdysozoa</taxon>
        <taxon>Arthropoda</taxon>
        <taxon>Hexapoda</taxon>
        <taxon>Insecta</taxon>
        <taxon>Pterygota</taxon>
        <taxon>Neoptera</taxon>
        <taxon>Endopterygota</taxon>
        <taxon>Lepidoptera</taxon>
        <taxon>Glossata</taxon>
        <taxon>Ditrysia</taxon>
        <taxon>Noctuoidea</taxon>
        <taxon>Erebidae</taxon>
        <taxon>Arctiinae</taxon>
        <taxon>Arctia</taxon>
    </lineage>
</organism>
<sequence>MSTQRTPPESSLLKPNILTQESDTASDYVGSDPDCRGQINITRRFKRKFDDSTLTDIKEMLANVQQQQIAQASKLDTEMNKMIKQNTDIKTSIETMSDKYDEILQELKQTKAENTAIKKQMKLFEQKIELLERNAKASTLELRNIPEQQSENKSTLVSLVKNIGEQRETEYWPSEVSRRI</sequence>
<dbReference type="AlphaFoldDB" id="A0A8S1B0X8"/>
<feature type="region of interest" description="Disordered" evidence="2">
    <location>
        <begin position="1"/>
        <end position="31"/>
    </location>
</feature>
<keyword evidence="1" id="KW-0175">Coiled coil</keyword>